<protein>
    <submittedName>
        <fullName evidence="1">Uncharacterized protein</fullName>
    </submittedName>
</protein>
<evidence type="ECO:0000313" key="1">
    <source>
        <dbReference type="EMBL" id="NYH17846.1"/>
    </source>
</evidence>
<dbReference type="EMBL" id="JACCAU010000001">
    <property type="protein sequence ID" value="NYH17846.1"/>
    <property type="molecule type" value="Genomic_DNA"/>
</dbReference>
<proteinExistence type="predicted"/>
<dbReference type="AlphaFoldDB" id="A0A7Y9WBR0"/>
<dbReference type="Proteomes" id="UP000572540">
    <property type="component" value="Unassembled WGS sequence"/>
</dbReference>
<reference evidence="1 2" key="1">
    <citation type="submission" date="2020-07" db="EMBL/GenBank/DDBJ databases">
        <title>Exploring microbial biodiversity for novel pathways involved in the catabolism of aromatic compounds derived from lignin.</title>
        <authorList>
            <person name="Elkins J."/>
        </authorList>
    </citation>
    <scope>NUCLEOTIDE SEQUENCE [LARGE SCALE GENOMIC DNA]</scope>
    <source>
        <strain evidence="1 2">H2C3B</strain>
    </source>
</reference>
<accession>A0A7Y9WBR0</accession>
<comment type="caution">
    <text evidence="1">The sequence shown here is derived from an EMBL/GenBank/DDBJ whole genome shotgun (WGS) entry which is preliminary data.</text>
</comment>
<sequence>MSTKATLSHHISTAGEPSWHFYEEVFEEGVVYLELRGVNVELLTLEQGGAAVTIRLPVETARQLGLHTQVEAEKWARTCDQGKP</sequence>
<dbReference type="RefSeq" id="WP_179707515.1">
    <property type="nucleotide sequence ID" value="NZ_JACCAU010000001.1"/>
</dbReference>
<evidence type="ECO:0000313" key="2">
    <source>
        <dbReference type="Proteomes" id="UP000572540"/>
    </source>
</evidence>
<organism evidence="1 2">
    <name type="scientific">Paraburkholderia bryophila</name>
    <dbReference type="NCBI Taxonomy" id="420952"/>
    <lineage>
        <taxon>Bacteria</taxon>
        <taxon>Pseudomonadati</taxon>
        <taxon>Pseudomonadota</taxon>
        <taxon>Betaproteobacteria</taxon>
        <taxon>Burkholderiales</taxon>
        <taxon>Burkholderiaceae</taxon>
        <taxon>Paraburkholderia</taxon>
    </lineage>
</organism>
<name>A0A7Y9WBR0_9BURK</name>
<gene>
    <name evidence="1" type="ORF">GGD41_005074</name>
</gene>